<keyword evidence="3" id="KW-0349">Heme</keyword>
<dbReference type="PANTHER" id="PTHR46206">
    <property type="entry name" value="CYTOCHROME P450"/>
    <property type="match status" value="1"/>
</dbReference>
<evidence type="ECO:0000256" key="5">
    <source>
        <dbReference type="ARBA" id="ARBA00023002"/>
    </source>
</evidence>
<dbReference type="GO" id="GO:0020037">
    <property type="term" value="F:heme binding"/>
    <property type="evidence" value="ECO:0007669"/>
    <property type="project" value="InterPro"/>
</dbReference>
<name>A0A136IZD2_9PEZI</name>
<evidence type="ECO:0000256" key="6">
    <source>
        <dbReference type="ARBA" id="ARBA00023004"/>
    </source>
</evidence>
<dbReference type="OrthoDB" id="1844152at2759"/>
<dbReference type="EMBL" id="KQ964253">
    <property type="protein sequence ID" value="KXJ90273.1"/>
    <property type="molecule type" value="Genomic_DNA"/>
</dbReference>
<organism evidence="9 10">
    <name type="scientific">Microdochium bolleyi</name>
    <dbReference type="NCBI Taxonomy" id="196109"/>
    <lineage>
        <taxon>Eukaryota</taxon>
        <taxon>Fungi</taxon>
        <taxon>Dikarya</taxon>
        <taxon>Ascomycota</taxon>
        <taxon>Pezizomycotina</taxon>
        <taxon>Sordariomycetes</taxon>
        <taxon>Xylariomycetidae</taxon>
        <taxon>Xylariales</taxon>
        <taxon>Microdochiaceae</taxon>
        <taxon>Microdochium</taxon>
    </lineage>
</organism>
<dbReference type="GO" id="GO:0016705">
    <property type="term" value="F:oxidoreductase activity, acting on paired donors, with incorporation or reduction of molecular oxygen"/>
    <property type="evidence" value="ECO:0007669"/>
    <property type="project" value="InterPro"/>
</dbReference>
<evidence type="ECO:0000256" key="8">
    <source>
        <dbReference type="SAM" id="Phobius"/>
    </source>
</evidence>
<gene>
    <name evidence="9" type="ORF">Micbo1qcDRAFT_164808</name>
</gene>
<keyword evidence="8" id="KW-0472">Membrane</keyword>
<evidence type="ECO:0000256" key="1">
    <source>
        <dbReference type="ARBA" id="ARBA00001971"/>
    </source>
</evidence>
<dbReference type="CDD" id="cd11041">
    <property type="entry name" value="CYP503A1-like"/>
    <property type="match status" value="1"/>
</dbReference>
<proteinExistence type="inferred from homology"/>
<keyword evidence="7" id="KW-0503">Monooxygenase</keyword>
<keyword evidence="8" id="KW-0812">Transmembrane</keyword>
<reference evidence="10" key="1">
    <citation type="submission" date="2016-02" db="EMBL/GenBank/DDBJ databases">
        <title>Draft genome sequence of Microdochium bolleyi, a fungal endophyte of beachgrass.</title>
        <authorList>
            <consortium name="DOE Joint Genome Institute"/>
            <person name="David A.S."/>
            <person name="May G."/>
            <person name="Haridas S."/>
            <person name="Lim J."/>
            <person name="Wang M."/>
            <person name="Labutti K."/>
            <person name="Lipzen A."/>
            <person name="Barry K."/>
            <person name="Grigoriev I.V."/>
        </authorList>
    </citation>
    <scope>NUCLEOTIDE SEQUENCE [LARGE SCALE GENOMIC DNA]</scope>
    <source>
        <strain evidence="10">J235TASD1</strain>
    </source>
</reference>
<comment type="cofactor">
    <cofactor evidence="1">
        <name>heme</name>
        <dbReference type="ChEBI" id="CHEBI:30413"/>
    </cofactor>
</comment>
<dbReference type="Proteomes" id="UP000070501">
    <property type="component" value="Unassembled WGS sequence"/>
</dbReference>
<dbReference type="Gene3D" id="1.10.630.10">
    <property type="entry name" value="Cytochrome P450"/>
    <property type="match status" value="1"/>
</dbReference>
<evidence type="ECO:0000256" key="7">
    <source>
        <dbReference type="ARBA" id="ARBA00023033"/>
    </source>
</evidence>
<dbReference type="GO" id="GO:0005506">
    <property type="term" value="F:iron ion binding"/>
    <property type="evidence" value="ECO:0007669"/>
    <property type="project" value="InterPro"/>
</dbReference>
<sequence>MTAIMASLYAVEPLCWLLSFTLITAWFCFVANLIRRLFTTHDLPSTLPWVGTKHQRGPLSRARANLSSFFRLKDLLNEGYNEYSKRDQTYVLPYYLNGPEVILPPSQMAWLLSQPDSVLSQDQVNRQFLQAEFVFAHATMVEDPVHPEVIQQELTRKLANFIPGIVQEMEQSLADNWGKAEGDWVEVGMYDTLLDTITRLSLRVFIGEDLCRNPALIKACQSFNRKVAIPAAAISMFPAVLKPFVAPFFTAYDYIQYLRCRRIILPILKSRLRSLQKNELPVSDMKAPNDYLQWAINHAVSKPVINRLELDEHVITSRFAVLCFAAIQSSVITLTNVIFDIVSSPERD</sequence>
<dbReference type="STRING" id="196109.A0A136IZD2"/>
<keyword evidence="6" id="KW-0408">Iron</keyword>
<dbReference type="PANTHER" id="PTHR46206:SF1">
    <property type="entry name" value="P450, PUTATIVE (EUROFUNG)-RELATED"/>
    <property type="match status" value="1"/>
</dbReference>
<accession>A0A136IZD2</accession>
<feature type="non-terminal residue" evidence="9">
    <location>
        <position position="348"/>
    </location>
</feature>
<evidence type="ECO:0000313" key="9">
    <source>
        <dbReference type="EMBL" id="KXJ90273.1"/>
    </source>
</evidence>
<evidence type="ECO:0000313" key="10">
    <source>
        <dbReference type="Proteomes" id="UP000070501"/>
    </source>
</evidence>
<dbReference type="SUPFAM" id="SSF48264">
    <property type="entry name" value="Cytochrome P450"/>
    <property type="match status" value="1"/>
</dbReference>
<feature type="transmembrane region" description="Helical" evidence="8">
    <location>
        <begin position="16"/>
        <end position="34"/>
    </location>
</feature>
<protein>
    <recommendedName>
        <fullName evidence="11">Cytochrome P450</fullName>
    </recommendedName>
</protein>
<comment type="similarity">
    <text evidence="2">Belongs to the cytochrome P450 family.</text>
</comment>
<keyword evidence="5" id="KW-0560">Oxidoreductase</keyword>
<keyword evidence="8" id="KW-1133">Transmembrane helix</keyword>
<evidence type="ECO:0000256" key="2">
    <source>
        <dbReference type="ARBA" id="ARBA00010617"/>
    </source>
</evidence>
<dbReference type="InParanoid" id="A0A136IZD2"/>
<dbReference type="AlphaFoldDB" id="A0A136IZD2"/>
<dbReference type="GO" id="GO:0004497">
    <property type="term" value="F:monooxygenase activity"/>
    <property type="evidence" value="ECO:0007669"/>
    <property type="project" value="UniProtKB-KW"/>
</dbReference>
<keyword evidence="4" id="KW-0479">Metal-binding</keyword>
<dbReference type="InterPro" id="IPR036396">
    <property type="entry name" value="Cyt_P450_sf"/>
</dbReference>
<evidence type="ECO:0008006" key="11">
    <source>
        <dbReference type="Google" id="ProtNLM"/>
    </source>
</evidence>
<evidence type="ECO:0000256" key="4">
    <source>
        <dbReference type="ARBA" id="ARBA00022723"/>
    </source>
</evidence>
<keyword evidence="10" id="KW-1185">Reference proteome</keyword>
<evidence type="ECO:0000256" key="3">
    <source>
        <dbReference type="ARBA" id="ARBA00022617"/>
    </source>
</evidence>